<gene>
    <name evidence="2" type="ORF">GDO54_001996</name>
</gene>
<proteinExistence type="predicted"/>
<accession>A0AAV3B4A1</accession>
<protein>
    <recommendedName>
        <fullName evidence="4">Secreted protein</fullName>
    </recommendedName>
</protein>
<evidence type="ECO:0008006" key="4">
    <source>
        <dbReference type="Google" id="ProtNLM"/>
    </source>
</evidence>
<dbReference type="AlphaFoldDB" id="A0AAV3B4A1"/>
<dbReference type="EMBL" id="DYDO01000001">
    <property type="protein sequence ID" value="DBA34437.1"/>
    <property type="molecule type" value="Genomic_DNA"/>
</dbReference>
<evidence type="ECO:0000313" key="3">
    <source>
        <dbReference type="Proteomes" id="UP001181693"/>
    </source>
</evidence>
<name>A0AAV3B4A1_PYXAD</name>
<sequence length="88" mass="10262">MYLRRHVCLHLSFLRCFKCEAADFLCHLTFLTLLNDSVFLCHNRPHTRVEKQCSMTEQNIGKGAVYHPINEFISLSMTTSSLYFPATY</sequence>
<feature type="signal peptide" evidence="1">
    <location>
        <begin position="1"/>
        <end position="21"/>
    </location>
</feature>
<comment type="caution">
    <text evidence="2">The sequence shown here is derived from an EMBL/GenBank/DDBJ whole genome shotgun (WGS) entry which is preliminary data.</text>
</comment>
<evidence type="ECO:0000256" key="1">
    <source>
        <dbReference type="SAM" id="SignalP"/>
    </source>
</evidence>
<organism evidence="2 3">
    <name type="scientific">Pyxicephalus adspersus</name>
    <name type="common">African bullfrog</name>
    <dbReference type="NCBI Taxonomy" id="30357"/>
    <lineage>
        <taxon>Eukaryota</taxon>
        <taxon>Metazoa</taxon>
        <taxon>Chordata</taxon>
        <taxon>Craniata</taxon>
        <taxon>Vertebrata</taxon>
        <taxon>Euteleostomi</taxon>
        <taxon>Amphibia</taxon>
        <taxon>Batrachia</taxon>
        <taxon>Anura</taxon>
        <taxon>Neobatrachia</taxon>
        <taxon>Ranoidea</taxon>
        <taxon>Pyxicephalidae</taxon>
        <taxon>Pyxicephalinae</taxon>
        <taxon>Pyxicephalus</taxon>
    </lineage>
</organism>
<keyword evidence="3" id="KW-1185">Reference proteome</keyword>
<dbReference type="Proteomes" id="UP001181693">
    <property type="component" value="Unassembled WGS sequence"/>
</dbReference>
<keyword evidence="1" id="KW-0732">Signal</keyword>
<reference evidence="2" key="1">
    <citation type="thesis" date="2020" institute="ProQuest LLC" country="789 East Eisenhower Parkway, Ann Arbor, MI, USA">
        <title>Comparative Genomics and Chromosome Evolution.</title>
        <authorList>
            <person name="Mudd A.B."/>
        </authorList>
    </citation>
    <scope>NUCLEOTIDE SEQUENCE</scope>
    <source>
        <strain evidence="2">1538</strain>
        <tissue evidence="2">Blood</tissue>
    </source>
</reference>
<evidence type="ECO:0000313" key="2">
    <source>
        <dbReference type="EMBL" id="DBA34437.1"/>
    </source>
</evidence>
<feature type="chain" id="PRO_5043774719" description="Secreted protein" evidence="1">
    <location>
        <begin position="22"/>
        <end position="88"/>
    </location>
</feature>